<dbReference type="SUPFAM" id="SSF55194">
    <property type="entry name" value="Ribosome recycling factor, RRF"/>
    <property type="match status" value="1"/>
</dbReference>
<comment type="function">
    <text evidence="5">Responsible for the release of ribosomes from messenger RNA at the termination of protein biosynthesis. May increase the efficiency of translation by recycling ribosomes from one round of translation to another.</text>
</comment>
<dbReference type="GO" id="GO:0005737">
    <property type="term" value="C:cytoplasm"/>
    <property type="evidence" value="ECO:0007669"/>
    <property type="project" value="UniProtKB-SubCell"/>
</dbReference>
<accession>A0A660SI85</accession>
<dbReference type="Proteomes" id="UP000268469">
    <property type="component" value="Unassembled WGS sequence"/>
</dbReference>
<dbReference type="EMBL" id="QNBE01000071">
    <property type="protein sequence ID" value="RKX69680.1"/>
    <property type="molecule type" value="Genomic_DNA"/>
</dbReference>
<dbReference type="Gene3D" id="1.10.132.20">
    <property type="entry name" value="Ribosome-recycling factor"/>
    <property type="match status" value="1"/>
</dbReference>
<evidence type="ECO:0000313" key="8">
    <source>
        <dbReference type="EMBL" id="RKX69680.1"/>
    </source>
</evidence>
<gene>
    <name evidence="5" type="primary">frr</name>
    <name evidence="8" type="ORF">DRP53_07480</name>
</gene>
<dbReference type="PANTHER" id="PTHR20982:SF3">
    <property type="entry name" value="MITOCHONDRIAL RIBOSOME RECYCLING FACTOR PSEUDO 1"/>
    <property type="match status" value="1"/>
</dbReference>
<comment type="caution">
    <text evidence="8">The sequence shown here is derived from an EMBL/GenBank/DDBJ whole genome shotgun (WGS) entry which is preliminary data.</text>
</comment>
<dbReference type="Pfam" id="PF01765">
    <property type="entry name" value="RRF"/>
    <property type="match status" value="1"/>
</dbReference>
<dbReference type="InterPro" id="IPR036191">
    <property type="entry name" value="RRF_sf"/>
</dbReference>
<dbReference type="Gene3D" id="3.30.1360.40">
    <property type="match status" value="1"/>
</dbReference>
<evidence type="ECO:0000256" key="5">
    <source>
        <dbReference type="HAMAP-Rule" id="MF_00040"/>
    </source>
</evidence>
<keyword evidence="4 5" id="KW-0648">Protein biosynthesis</keyword>
<dbReference type="AlphaFoldDB" id="A0A660SI85"/>
<evidence type="ECO:0000313" key="9">
    <source>
        <dbReference type="Proteomes" id="UP000268469"/>
    </source>
</evidence>
<evidence type="ECO:0000256" key="3">
    <source>
        <dbReference type="ARBA" id="ARBA00022490"/>
    </source>
</evidence>
<reference evidence="8 9" key="1">
    <citation type="submission" date="2018-06" db="EMBL/GenBank/DDBJ databases">
        <title>Extensive metabolic versatility and redundancy in microbially diverse, dynamic hydrothermal sediments.</title>
        <authorList>
            <person name="Dombrowski N."/>
            <person name="Teske A."/>
            <person name="Baker B.J."/>
        </authorList>
    </citation>
    <scope>NUCLEOTIDE SEQUENCE [LARGE SCALE GENOMIC DNA]</scope>
    <source>
        <strain evidence="8">B36_G15</strain>
    </source>
</reference>
<dbReference type="GO" id="GO:0006415">
    <property type="term" value="P:translational termination"/>
    <property type="evidence" value="ECO:0007669"/>
    <property type="project" value="UniProtKB-UniRule"/>
</dbReference>
<dbReference type="NCBIfam" id="TIGR00496">
    <property type="entry name" value="frr"/>
    <property type="match status" value="1"/>
</dbReference>
<sequence>MWQEVIEDAEKKMKKSVEFLKEELLKIRSGRAHPALVEGLKVEYYGSQVPLKQIASIGVPEPRQLVIQPWDKTSLPEIEKAILKSELGITPKNEGNLIRLILPPLTEERRRDLVKMVNRFGENQRIAIRNIRREANELIKDLEKEGEISEDEGQRARSQIQKLHDRYIEAIEEMIKEKEKELLQF</sequence>
<dbReference type="InterPro" id="IPR023584">
    <property type="entry name" value="Ribosome_recyc_fac_dom"/>
</dbReference>
<evidence type="ECO:0000256" key="2">
    <source>
        <dbReference type="ARBA" id="ARBA00005912"/>
    </source>
</evidence>
<dbReference type="InterPro" id="IPR002661">
    <property type="entry name" value="Ribosome_recyc_fac"/>
</dbReference>
<feature type="domain" description="Ribosome recycling factor" evidence="7">
    <location>
        <begin position="20"/>
        <end position="183"/>
    </location>
</feature>
<evidence type="ECO:0000256" key="6">
    <source>
        <dbReference type="SAM" id="Coils"/>
    </source>
</evidence>
<organism evidence="8 9">
    <name type="scientific">candidate division WOR-3 bacterium</name>
    <dbReference type="NCBI Taxonomy" id="2052148"/>
    <lineage>
        <taxon>Bacteria</taxon>
        <taxon>Bacteria division WOR-3</taxon>
    </lineage>
</organism>
<name>A0A660SI85_UNCW3</name>
<keyword evidence="3 5" id="KW-0963">Cytoplasm</keyword>
<comment type="subcellular location">
    <subcellularLocation>
        <location evidence="1 5">Cytoplasm</location>
    </subcellularLocation>
</comment>
<evidence type="ECO:0000259" key="7">
    <source>
        <dbReference type="Pfam" id="PF01765"/>
    </source>
</evidence>
<dbReference type="HAMAP" id="MF_00040">
    <property type="entry name" value="RRF"/>
    <property type="match status" value="1"/>
</dbReference>
<proteinExistence type="inferred from homology"/>
<evidence type="ECO:0000256" key="4">
    <source>
        <dbReference type="ARBA" id="ARBA00022917"/>
    </source>
</evidence>
<evidence type="ECO:0000256" key="1">
    <source>
        <dbReference type="ARBA" id="ARBA00004496"/>
    </source>
</evidence>
<dbReference type="GO" id="GO:0043023">
    <property type="term" value="F:ribosomal large subunit binding"/>
    <property type="evidence" value="ECO:0007669"/>
    <property type="project" value="TreeGrafter"/>
</dbReference>
<dbReference type="CDD" id="cd00520">
    <property type="entry name" value="RRF"/>
    <property type="match status" value="1"/>
</dbReference>
<comment type="similarity">
    <text evidence="2 5">Belongs to the RRF family.</text>
</comment>
<dbReference type="FunFam" id="3.30.1360.40:FF:000001">
    <property type="entry name" value="Ribosome-recycling factor"/>
    <property type="match status" value="1"/>
</dbReference>
<dbReference type="FunFam" id="1.10.132.20:FF:000001">
    <property type="entry name" value="Ribosome-recycling factor"/>
    <property type="match status" value="1"/>
</dbReference>
<feature type="coiled-coil region" evidence="6">
    <location>
        <begin position="125"/>
        <end position="180"/>
    </location>
</feature>
<keyword evidence="6" id="KW-0175">Coiled coil</keyword>
<protein>
    <recommendedName>
        <fullName evidence="5">Ribosome-recycling factor</fullName>
        <shortName evidence="5">RRF</shortName>
    </recommendedName>
    <alternativeName>
        <fullName evidence="5">Ribosome-releasing factor</fullName>
    </alternativeName>
</protein>
<dbReference type="PANTHER" id="PTHR20982">
    <property type="entry name" value="RIBOSOME RECYCLING FACTOR"/>
    <property type="match status" value="1"/>
</dbReference>